<feature type="compositionally biased region" description="Low complexity" evidence="1">
    <location>
        <begin position="736"/>
        <end position="762"/>
    </location>
</feature>
<dbReference type="OrthoDB" id="4026687at2759"/>
<dbReference type="GeneID" id="4840809"/>
<evidence type="ECO:0000313" key="3">
    <source>
        <dbReference type="Proteomes" id="UP000002258"/>
    </source>
</evidence>
<reference evidence="2 3" key="1">
    <citation type="journal article" date="2007" name="Nat. Biotechnol.">
        <title>Genome sequence of the lignocellulose-bioconverting and xylose-fermenting yeast Pichia stipitis.</title>
        <authorList>
            <person name="Jeffries T.W."/>
            <person name="Grigoriev I.V."/>
            <person name="Grimwood J."/>
            <person name="Laplaza J.M."/>
            <person name="Aerts A."/>
            <person name="Salamov A."/>
            <person name="Schmutz J."/>
            <person name="Lindquist E."/>
            <person name="Dehal P."/>
            <person name="Shapiro H."/>
            <person name="Jin Y.S."/>
            <person name="Passoth V."/>
            <person name="Richardson P.M."/>
        </authorList>
    </citation>
    <scope>NUCLEOTIDE SEQUENCE [LARGE SCALE GENOMIC DNA]</scope>
    <source>
        <strain evidence="3">ATCC 58785 / CBS 6054 / NBRC 10063 / NRRL Y-11545</strain>
    </source>
</reference>
<feature type="region of interest" description="Disordered" evidence="1">
    <location>
        <begin position="308"/>
        <end position="348"/>
    </location>
</feature>
<dbReference type="STRING" id="322104.A3M066"/>
<feature type="compositionally biased region" description="Polar residues" evidence="1">
    <location>
        <begin position="213"/>
        <end position="222"/>
    </location>
</feature>
<feature type="region of interest" description="Disordered" evidence="1">
    <location>
        <begin position="250"/>
        <end position="290"/>
    </location>
</feature>
<feature type="region of interest" description="Disordered" evidence="1">
    <location>
        <begin position="497"/>
        <end position="564"/>
    </location>
</feature>
<dbReference type="Proteomes" id="UP000002258">
    <property type="component" value="Chromosome 8"/>
</dbReference>
<name>A3M066_PICST</name>
<dbReference type="RefSeq" id="XP_001386492.2">
    <property type="nucleotide sequence ID" value="XM_001386455.1"/>
</dbReference>
<proteinExistence type="predicted"/>
<accession>A3M066</accession>
<evidence type="ECO:0000313" key="2">
    <source>
        <dbReference type="EMBL" id="ABN68463.2"/>
    </source>
</evidence>
<feature type="region of interest" description="Disordered" evidence="1">
    <location>
        <begin position="730"/>
        <end position="870"/>
    </location>
</feature>
<feature type="compositionally biased region" description="Basic and acidic residues" evidence="1">
    <location>
        <begin position="67"/>
        <end position="80"/>
    </location>
</feature>
<feature type="compositionally biased region" description="Low complexity" evidence="1">
    <location>
        <begin position="47"/>
        <end position="62"/>
    </location>
</feature>
<organism evidence="2 3">
    <name type="scientific">Scheffersomyces stipitis (strain ATCC 58785 / CBS 6054 / NBRC 10063 / NRRL Y-11545)</name>
    <name type="common">Yeast</name>
    <name type="synonym">Pichia stipitis</name>
    <dbReference type="NCBI Taxonomy" id="322104"/>
    <lineage>
        <taxon>Eukaryota</taxon>
        <taxon>Fungi</taxon>
        <taxon>Dikarya</taxon>
        <taxon>Ascomycota</taxon>
        <taxon>Saccharomycotina</taxon>
        <taxon>Pichiomycetes</taxon>
        <taxon>Debaryomycetaceae</taxon>
        <taxon>Scheffersomyces</taxon>
    </lineage>
</organism>
<sequence length="870" mass="92896">MSLDKDKKSGSLFGNRLSSILNKHGGHGTNPAAPNHISPATGKSHRASSSSPKPVASVSRSSPGKSAHSESRSEVSDAHRTMVMPRVESAEPAARTGGGFKKQNSYNINTVNTMNNEIYNYRDEDGPKCPTKRQFSNQYDHDSLHPFSPGTPSKQVLTTEHSAHGGAAQVVATGTNINRPETNIDTKDYFSSLTSGQQSTQLAVDLTMSGSLTSPHGVTRNSTKLHRKPPPSLSFDETSELDELYFGTKPQTNATIETNEVTRQTDVSPPVPEHKISDSSSPSDQSHKGIDDLIDNLEDEIDNFLSLEKNNSSKNKGSNINRDTTRDNEIKRSGDINGGSSSSSIAHDDFQYSTDNASSASIVHQLRIARSPPLMALSSFTTGSSNEPNEHTEPFASESAYTDFEAISPYKINKSVSPGYSSDPPYPVEASPNTSSANDSFEHAPSIVNNNVLVDNLDFSSQEFANDISPEPHHSAEYSLSSSPASGNILEAAITAGSTPSLDSDGPAISTPQRRSHSSGIAPVSTNSSNDSARSMSNSQVVNPALTRSPLTPSSTFSRVPVKPSGSQVLDTIFSGNADTALATSRTVTTMASSASTAMRHRHSSSMSSIRSSNSYKNINLSTLKKGLQLKPGEGERSNYVLSIRRSGGTAFNETGPGKWKLPTGIQPVDKHVSGVNGRFMKSGINYGRLKKGGSGVELKHGHLQPRLLASEIDDRDDLAITLEQSLVGSGSNGLSKTTTTSDVKSSDSSIAAPSTSNSISAQNSLKRSTTEASYAAGDSLSTTTESTSESKRSSVSSDSSGSLDEIGGFYQHRGYKYNDQDDCGEDEENDTEVETNGIGSEKFRPIIDEEEEERPRLVLANPDYSSDSE</sequence>
<gene>
    <name evidence="2" type="ORF">PICST_33802</name>
</gene>
<dbReference type="AlphaFoldDB" id="A3M066"/>
<feature type="region of interest" description="Disordered" evidence="1">
    <location>
        <begin position="213"/>
        <end position="237"/>
    </location>
</feature>
<dbReference type="KEGG" id="pic:PICST_33802"/>
<feature type="region of interest" description="Disordered" evidence="1">
    <location>
        <begin position="379"/>
        <end position="400"/>
    </location>
</feature>
<keyword evidence="3" id="KW-1185">Reference proteome</keyword>
<evidence type="ECO:0000256" key="1">
    <source>
        <dbReference type="SAM" id="MobiDB-lite"/>
    </source>
</evidence>
<feature type="compositionally biased region" description="Low complexity" evidence="1">
    <location>
        <begin position="525"/>
        <end position="539"/>
    </location>
</feature>
<feature type="compositionally biased region" description="Polar residues" evidence="1">
    <location>
        <begin position="549"/>
        <end position="558"/>
    </location>
</feature>
<feature type="region of interest" description="Disordered" evidence="1">
    <location>
        <begin position="1"/>
        <end position="106"/>
    </location>
</feature>
<dbReference type="HOGENOM" id="CLU_329848_0_0_1"/>
<feature type="compositionally biased region" description="Acidic residues" evidence="1">
    <location>
        <begin position="821"/>
        <end position="834"/>
    </location>
</feature>
<feature type="compositionally biased region" description="Basic and acidic residues" evidence="1">
    <location>
        <begin position="323"/>
        <end position="334"/>
    </location>
</feature>
<feature type="region of interest" description="Disordered" evidence="1">
    <location>
        <begin position="418"/>
        <end position="442"/>
    </location>
</feature>
<feature type="compositionally biased region" description="Low complexity" evidence="1">
    <location>
        <begin position="780"/>
        <end position="803"/>
    </location>
</feature>
<feature type="compositionally biased region" description="Low complexity" evidence="1">
    <location>
        <begin position="309"/>
        <end position="321"/>
    </location>
</feature>
<feature type="compositionally biased region" description="Polar residues" evidence="1">
    <location>
        <begin position="763"/>
        <end position="773"/>
    </location>
</feature>
<dbReference type="EMBL" id="CP000502">
    <property type="protein sequence ID" value="ABN68463.2"/>
    <property type="molecule type" value="Genomic_DNA"/>
</dbReference>
<protein>
    <submittedName>
        <fullName evidence="2">Uncharacterized protein</fullName>
    </submittedName>
</protein>
<dbReference type="InParanoid" id="A3M066"/>
<dbReference type="eggNOG" id="ENOG502SXPJ">
    <property type="taxonomic scope" value="Eukaryota"/>
</dbReference>
<feature type="compositionally biased region" description="Polar residues" evidence="1">
    <location>
        <begin position="250"/>
        <end position="267"/>
    </location>
</feature>